<keyword evidence="1" id="KW-0472">Membrane</keyword>
<dbReference type="EMBL" id="JAAIJQ010000070">
    <property type="protein sequence ID" value="NEV64005.1"/>
    <property type="molecule type" value="Genomic_DNA"/>
</dbReference>
<keyword evidence="3" id="KW-1185">Reference proteome</keyword>
<feature type="transmembrane region" description="Helical" evidence="1">
    <location>
        <begin position="126"/>
        <end position="146"/>
    </location>
</feature>
<organism evidence="2 3">
    <name type="scientific">Thiorhodococcus minor</name>
    <dbReference type="NCBI Taxonomy" id="57489"/>
    <lineage>
        <taxon>Bacteria</taxon>
        <taxon>Pseudomonadati</taxon>
        <taxon>Pseudomonadota</taxon>
        <taxon>Gammaproteobacteria</taxon>
        <taxon>Chromatiales</taxon>
        <taxon>Chromatiaceae</taxon>
        <taxon>Thiorhodococcus</taxon>
    </lineage>
</organism>
<proteinExistence type="predicted"/>
<feature type="transmembrane region" description="Helical" evidence="1">
    <location>
        <begin position="167"/>
        <end position="184"/>
    </location>
</feature>
<feature type="transmembrane region" description="Helical" evidence="1">
    <location>
        <begin position="190"/>
        <end position="208"/>
    </location>
</feature>
<feature type="transmembrane region" description="Helical" evidence="1">
    <location>
        <begin position="21"/>
        <end position="40"/>
    </location>
</feature>
<name>A0A6M0K6N7_9GAMM</name>
<evidence type="ECO:0000313" key="3">
    <source>
        <dbReference type="Proteomes" id="UP000483379"/>
    </source>
</evidence>
<keyword evidence="1" id="KW-0812">Transmembrane</keyword>
<comment type="caution">
    <text evidence="2">The sequence shown here is derived from an EMBL/GenBank/DDBJ whole genome shotgun (WGS) entry which is preliminary data.</text>
</comment>
<dbReference type="Pfam" id="PF14348">
    <property type="entry name" value="DtrJ-like"/>
    <property type="match status" value="1"/>
</dbReference>
<reference evidence="2 3" key="1">
    <citation type="submission" date="2020-02" db="EMBL/GenBank/DDBJ databases">
        <title>Genome sequences of Thiorhodococcus mannitoliphagus and Thiorhodococcus minor, purple sulfur photosynthetic bacteria in the gammaproteobacterial family, Chromatiaceae.</title>
        <authorList>
            <person name="Aviles F.A."/>
            <person name="Meyer T.E."/>
            <person name="Kyndt J.A."/>
        </authorList>
    </citation>
    <scope>NUCLEOTIDE SEQUENCE [LARGE SCALE GENOMIC DNA]</scope>
    <source>
        <strain evidence="2 3">DSM 11518</strain>
    </source>
</reference>
<dbReference type="Proteomes" id="UP000483379">
    <property type="component" value="Unassembled WGS sequence"/>
</dbReference>
<evidence type="ECO:0000256" key="1">
    <source>
        <dbReference type="SAM" id="Phobius"/>
    </source>
</evidence>
<accession>A0A6M0K6N7</accession>
<keyword evidence="1" id="KW-1133">Transmembrane helix</keyword>
<protein>
    <submittedName>
        <fullName evidence="2">DUF4400 domain-containing protein</fullName>
    </submittedName>
</protein>
<sequence>MPDPQPNGARSAAGVAGRVGVLVLLSVVILMLAWVPAAWLERIAMLERAWDRQALGERSATAVLERAQQWSAAQLGAFPIGSETLGADRRGAARRAAVSPAWLADRRTAAARLVELACLRAALVTAWGPALGLLLIAGVLDGHWRWRIRQRGFDYPSPVARQASQTGLALVLGGFLLVLLLPLPLHPLEIPLLTLIAVWLIGAGLAALPKRL</sequence>
<evidence type="ECO:0000313" key="2">
    <source>
        <dbReference type="EMBL" id="NEV64005.1"/>
    </source>
</evidence>
<dbReference type="InterPro" id="IPR022266">
    <property type="entry name" value="DtrJ-like"/>
</dbReference>
<gene>
    <name evidence="2" type="ORF">G3446_19300</name>
</gene>
<dbReference type="AlphaFoldDB" id="A0A6M0K6N7"/>